<dbReference type="SUPFAM" id="SSF56801">
    <property type="entry name" value="Acetyl-CoA synthetase-like"/>
    <property type="match status" value="1"/>
</dbReference>
<accession>A0A1I0L6W8</accession>
<dbReference type="GO" id="GO:0047527">
    <property type="term" value="F:2,3-dihydroxybenzoate-serine ligase activity"/>
    <property type="evidence" value="ECO:0007669"/>
    <property type="project" value="TreeGrafter"/>
</dbReference>
<dbReference type="Proteomes" id="UP000199361">
    <property type="component" value="Unassembled WGS sequence"/>
</dbReference>
<dbReference type="InterPro" id="IPR009081">
    <property type="entry name" value="PP-bd_ACP"/>
</dbReference>
<dbReference type="FunFam" id="2.30.38.10:FF:000001">
    <property type="entry name" value="Non-ribosomal peptide synthetase PvdI"/>
    <property type="match status" value="1"/>
</dbReference>
<dbReference type="EMBL" id="FOHX01000013">
    <property type="protein sequence ID" value="SEU35678.1"/>
    <property type="molecule type" value="Genomic_DNA"/>
</dbReference>
<dbReference type="InterPro" id="IPR036736">
    <property type="entry name" value="ACP-like_sf"/>
</dbReference>
<feature type="compositionally biased region" description="Low complexity" evidence="4">
    <location>
        <begin position="228"/>
        <end position="237"/>
    </location>
</feature>
<dbReference type="SUPFAM" id="SSF52777">
    <property type="entry name" value="CoA-dependent acyltransferases"/>
    <property type="match status" value="2"/>
</dbReference>
<dbReference type="InterPro" id="IPR023213">
    <property type="entry name" value="CAT-like_dom_sf"/>
</dbReference>
<proteinExistence type="predicted"/>
<dbReference type="GO" id="GO:0009366">
    <property type="term" value="C:enterobactin synthetase complex"/>
    <property type="evidence" value="ECO:0007669"/>
    <property type="project" value="TreeGrafter"/>
</dbReference>
<dbReference type="SMART" id="SM00823">
    <property type="entry name" value="PKS_PP"/>
    <property type="match status" value="1"/>
</dbReference>
<dbReference type="PANTHER" id="PTHR45527:SF1">
    <property type="entry name" value="FATTY ACID SYNTHASE"/>
    <property type="match status" value="1"/>
</dbReference>
<dbReference type="GO" id="GO:0043041">
    <property type="term" value="P:amino acid activation for nonribosomal peptide biosynthetic process"/>
    <property type="evidence" value="ECO:0007669"/>
    <property type="project" value="TreeGrafter"/>
</dbReference>
<organism evidence="6 7">
    <name type="scientific">Nonomuraea wenchangensis</name>
    <dbReference type="NCBI Taxonomy" id="568860"/>
    <lineage>
        <taxon>Bacteria</taxon>
        <taxon>Bacillati</taxon>
        <taxon>Actinomycetota</taxon>
        <taxon>Actinomycetes</taxon>
        <taxon>Streptosporangiales</taxon>
        <taxon>Streptosporangiaceae</taxon>
        <taxon>Nonomuraea</taxon>
    </lineage>
</organism>
<dbReference type="GO" id="GO:0031177">
    <property type="term" value="F:phosphopantetheine binding"/>
    <property type="evidence" value="ECO:0007669"/>
    <property type="project" value="InterPro"/>
</dbReference>
<reference evidence="6 7" key="1">
    <citation type="submission" date="2016-10" db="EMBL/GenBank/DDBJ databases">
        <authorList>
            <person name="de Groot N.N."/>
        </authorList>
    </citation>
    <scope>NUCLEOTIDE SEQUENCE [LARGE SCALE GENOMIC DNA]</scope>
    <source>
        <strain evidence="6 7">CGMCC 4.5598</strain>
    </source>
</reference>
<dbReference type="SUPFAM" id="SSF47336">
    <property type="entry name" value="ACP-like"/>
    <property type="match status" value="1"/>
</dbReference>
<dbReference type="InterPro" id="IPR020806">
    <property type="entry name" value="PKS_PP-bd"/>
</dbReference>
<gene>
    <name evidence="6" type="ORF">SAMN05421811_11328</name>
</gene>
<dbReference type="PROSITE" id="PS50075">
    <property type="entry name" value="CARRIER"/>
    <property type="match status" value="1"/>
</dbReference>
<dbReference type="InterPro" id="IPR020845">
    <property type="entry name" value="AMP-binding_CS"/>
</dbReference>
<dbReference type="FunFam" id="1.10.1200.10:FF:000016">
    <property type="entry name" value="Non-ribosomal peptide synthase"/>
    <property type="match status" value="1"/>
</dbReference>
<evidence type="ECO:0000313" key="7">
    <source>
        <dbReference type="Proteomes" id="UP000199361"/>
    </source>
</evidence>
<keyword evidence="2" id="KW-0596">Phosphopantetheine</keyword>
<dbReference type="Gene3D" id="2.30.38.10">
    <property type="entry name" value="Luciferase, Domain 3"/>
    <property type="match status" value="1"/>
</dbReference>
<dbReference type="OrthoDB" id="3671989at2"/>
<feature type="region of interest" description="Disordered" evidence="4">
    <location>
        <begin position="215"/>
        <end position="247"/>
    </location>
</feature>
<dbReference type="InterPro" id="IPR006162">
    <property type="entry name" value="Ppantetheine_attach_site"/>
</dbReference>
<protein>
    <submittedName>
        <fullName evidence="6">Amino acid adenylation domain-containing protein</fullName>
    </submittedName>
</protein>
<dbReference type="PANTHER" id="PTHR45527">
    <property type="entry name" value="NONRIBOSOMAL PEPTIDE SYNTHETASE"/>
    <property type="match status" value="1"/>
</dbReference>
<dbReference type="InterPro" id="IPR010071">
    <property type="entry name" value="AA_adenyl_dom"/>
</dbReference>
<evidence type="ECO:0000256" key="1">
    <source>
        <dbReference type="ARBA" id="ARBA00001957"/>
    </source>
</evidence>
<dbReference type="STRING" id="568860.SAMN05421811_11328"/>
<dbReference type="Gene3D" id="3.40.50.980">
    <property type="match status" value="2"/>
</dbReference>
<dbReference type="Gene3D" id="3.30.559.30">
    <property type="entry name" value="Nonribosomal peptide synthetase, condensation domain"/>
    <property type="match status" value="1"/>
</dbReference>
<dbReference type="Gene3D" id="3.30.559.10">
    <property type="entry name" value="Chloramphenicol acetyltransferase-like domain"/>
    <property type="match status" value="1"/>
</dbReference>
<keyword evidence="7" id="KW-1185">Reference proteome</keyword>
<dbReference type="FunFam" id="3.40.50.12780:FF:000012">
    <property type="entry name" value="Non-ribosomal peptide synthetase"/>
    <property type="match status" value="1"/>
</dbReference>
<dbReference type="Gene3D" id="3.30.300.30">
    <property type="match status" value="1"/>
</dbReference>
<evidence type="ECO:0000256" key="2">
    <source>
        <dbReference type="ARBA" id="ARBA00022450"/>
    </source>
</evidence>
<dbReference type="InterPro" id="IPR000873">
    <property type="entry name" value="AMP-dep_synth/lig_dom"/>
</dbReference>
<comment type="cofactor">
    <cofactor evidence="1">
        <name>pantetheine 4'-phosphate</name>
        <dbReference type="ChEBI" id="CHEBI:47942"/>
    </cofactor>
</comment>
<evidence type="ECO:0000313" key="6">
    <source>
        <dbReference type="EMBL" id="SEU35678.1"/>
    </source>
</evidence>
<dbReference type="GO" id="GO:0005829">
    <property type="term" value="C:cytosol"/>
    <property type="evidence" value="ECO:0007669"/>
    <property type="project" value="TreeGrafter"/>
</dbReference>
<dbReference type="Gene3D" id="3.40.50.1820">
    <property type="entry name" value="alpha/beta hydrolase"/>
    <property type="match status" value="1"/>
</dbReference>
<dbReference type="PROSITE" id="PS00012">
    <property type="entry name" value="PHOSPHOPANTETHEINE"/>
    <property type="match status" value="1"/>
</dbReference>
<dbReference type="InterPro" id="IPR001031">
    <property type="entry name" value="Thioesterase"/>
</dbReference>
<dbReference type="GO" id="GO:0072330">
    <property type="term" value="P:monocarboxylic acid biosynthetic process"/>
    <property type="evidence" value="ECO:0007669"/>
    <property type="project" value="UniProtKB-ARBA"/>
</dbReference>
<dbReference type="PROSITE" id="PS00455">
    <property type="entry name" value="AMP_BINDING"/>
    <property type="match status" value="1"/>
</dbReference>
<dbReference type="GO" id="GO:0009239">
    <property type="term" value="P:enterobactin biosynthetic process"/>
    <property type="evidence" value="ECO:0007669"/>
    <property type="project" value="TreeGrafter"/>
</dbReference>
<dbReference type="InterPro" id="IPR029058">
    <property type="entry name" value="AB_hydrolase_fold"/>
</dbReference>
<dbReference type="Gene3D" id="1.10.1200.10">
    <property type="entry name" value="ACP-like"/>
    <property type="match status" value="1"/>
</dbReference>
<dbReference type="Pfam" id="PF00550">
    <property type="entry name" value="PP-binding"/>
    <property type="match status" value="1"/>
</dbReference>
<dbReference type="Pfam" id="PF00975">
    <property type="entry name" value="Thioesterase"/>
    <property type="match status" value="1"/>
</dbReference>
<dbReference type="InterPro" id="IPR045851">
    <property type="entry name" value="AMP-bd_C_sf"/>
</dbReference>
<evidence type="ECO:0000256" key="3">
    <source>
        <dbReference type="ARBA" id="ARBA00022553"/>
    </source>
</evidence>
<sequence length="1316" mass="141757">MTVTTGAARGLEDAYPLAALQAGMLYHSAYEPDAATYHDLTTITLRGPFDAGAFRAALAEVTARHPVLRTSFDLTGFSEPLQLVHRAATLPLEVTDLSGDPEAGRRLAAWSEAEKRRPFDWASPPLARAHVHVLGAELFAFSLSFHHAILDGWSVAALVTELLRRYHGHLTGAPLPVAPPGAAFRELVAAERAAVAAPETRAFWRERVADAPDTRLPRLPLLPGPHGPHGSQGPHGSHGPHGEPGAEVLRVPLPAELLERLGAAARELAVPLRTLLLAAHLRVLALVTGASEVMTGLVTHSRPEREAGEEVLGLFLNTVPLRLDVTAPTWAALAREVFEAEVALLPHRRYPLFEIQRDAGRSPLLDVLFDFRDFHVYQDLPGAGPKVEPKVEIVGQDFFEQTDVPFAAAFSRSREHGGFDLTLTYDRGQFGAGQIARIGEHYLAALGQAADPAADPRPAEPYLDRDAAAIDGWNATARDWPEATLHELIGEQAARTPDAPAVCYDGEWITYRELAARAGAVAARLAAAGVRPGDVVGVHLERGPLLLPALLGVLGAGAAYLPLEPGLPAERVAYMIEDAGARTVLSVGAADLPEGVALSLDGLGEEEDRPPVRVPPDALAYVIFTSGSTGRPKGVGVSHRAIVNRLRWMQEAFGLGADERVLHKTPLSFDVSVWELFWPLTTGAGLVVAEPDAHRDGARLAGLAAAHGVTTMHFVPSMLELFLDEPELPPLRRLICSGEALGAELAARCHDRLPGTGLHNLYGPTEAAVDVTWHPYEPGEPLVPIGRPVANTRLEVLGPDGRRVPVGTPGELCLGGVQLARGYVGRPALTAERFVPDPYGPPGARLYRTGDVARWLPTGEVQYLGRTDFQVKIRGQRVELGEIEALLAADPAVRAAVVVLRGDRLVGYVVPEGDEPIDPAPALRRRLPEHMVPSAWVRLDALPVTANGKLDRAALPDPGESGRAPYLPPRDPFEARLGTLWEETLGVDAIGVHDDFFALGGHSLLALRLTMRLRKELGREVPLSAVLTAPTVALLAAELRRPQDNDGAPRRIVPLRPTGGRDPVFLFHALGGQVFRYLPLTRHLGPDQPVYAVQAAGLAPGERPHATLAEMVDDYTAHLLEVRPHGPYVLGGYCIGGNIALETARRLRELGEEVPLVVLFYSDAGEPVLRASLEDDAVLLTHALAGGNVQVDLDDLHRMDPDERLLAVIDAASRAGTLQPDTADLRQARRFVEVFRANAHAVGHYRHAPYDGDVLLFSPAAEGVPPDDMGWRDVVTGRLRISPIHGERFTVMYEPRVALAAAELRSSIDNGLTPHD</sequence>
<evidence type="ECO:0000259" key="5">
    <source>
        <dbReference type="PROSITE" id="PS50075"/>
    </source>
</evidence>
<feature type="domain" description="Carrier" evidence="5">
    <location>
        <begin position="968"/>
        <end position="1043"/>
    </location>
</feature>
<dbReference type="RefSeq" id="WP_091089106.1">
    <property type="nucleotide sequence ID" value="NZ_FOHX01000013.1"/>
</dbReference>
<dbReference type="FunFam" id="3.40.50.980:FF:000002">
    <property type="entry name" value="Enterobactin synthetase component F"/>
    <property type="match status" value="1"/>
</dbReference>
<dbReference type="Pfam" id="PF00501">
    <property type="entry name" value="AMP-binding"/>
    <property type="match status" value="1"/>
</dbReference>
<keyword evidence="3" id="KW-0597">Phosphoprotein</keyword>
<dbReference type="InterPro" id="IPR001242">
    <property type="entry name" value="Condensation_dom"/>
</dbReference>
<evidence type="ECO:0000256" key="4">
    <source>
        <dbReference type="SAM" id="MobiDB-lite"/>
    </source>
</evidence>
<dbReference type="SUPFAM" id="SSF53474">
    <property type="entry name" value="alpha/beta-Hydrolases"/>
    <property type="match status" value="1"/>
</dbReference>
<dbReference type="Pfam" id="PF13193">
    <property type="entry name" value="AMP-binding_C"/>
    <property type="match status" value="1"/>
</dbReference>
<dbReference type="NCBIfam" id="TIGR01733">
    <property type="entry name" value="AA-adenyl-dom"/>
    <property type="match status" value="1"/>
</dbReference>
<dbReference type="GO" id="GO:0008610">
    <property type="term" value="P:lipid biosynthetic process"/>
    <property type="evidence" value="ECO:0007669"/>
    <property type="project" value="UniProtKB-ARBA"/>
</dbReference>
<name>A0A1I0L6W8_9ACTN</name>
<dbReference type="CDD" id="cd17646">
    <property type="entry name" value="A_NRPS_AB3403-like"/>
    <property type="match status" value="1"/>
</dbReference>
<dbReference type="Pfam" id="PF00668">
    <property type="entry name" value="Condensation"/>
    <property type="match status" value="1"/>
</dbReference>
<dbReference type="InterPro" id="IPR025110">
    <property type="entry name" value="AMP-bd_C"/>
</dbReference>